<feature type="region of interest" description="Disordered" evidence="1">
    <location>
        <begin position="99"/>
        <end position="118"/>
    </location>
</feature>
<proteinExistence type="predicted"/>
<evidence type="ECO:0000313" key="3">
    <source>
        <dbReference type="Proteomes" id="UP000054988"/>
    </source>
</evidence>
<name>A0A0W0EYU1_MONRR</name>
<evidence type="ECO:0000256" key="1">
    <source>
        <dbReference type="SAM" id="MobiDB-lite"/>
    </source>
</evidence>
<feature type="region of interest" description="Disordered" evidence="1">
    <location>
        <begin position="274"/>
        <end position="293"/>
    </location>
</feature>
<feature type="compositionally biased region" description="Low complexity" evidence="1">
    <location>
        <begin position="217"/>
        <end position="226"/>
    </location>
</feature>
<feature type="compositionally biased region" description="Acidic residues" evidence="1">
    <location>
        <begin position="300"/>
        <end position="329"/>
    </location>
</feature>
<dbReference type="EMBL" id="LATX01002444">
    <property type="protein sequence ID" value="KTB29204.1"/>
    <property type="molecule type" value="Genomic_DNA"/>
</dbReference>
<feature type="compositionally biased region" description="Polar residues" evidence="1">
    <location>
        <begin position="102"/>
        <end position="111"/>
    </location>
</feature>
<reference evidence="2 3" key="1">
    <citation type="submission" date="2015-12" db="EMBL/GenBank/DDBJ databases">
        <title>Draft genome sequence of Moniliophthora roreri, the causal agent of frosty pod rot of cacao.</title>
        <authorList>
            <person name="Aime M.C."/>
            <person name="Diaz-Valderrama J.R."/>
            <person name="Kijpornyongpan T."/>
            <person name="Phillips-Mora W."/>
        </authorList>
    </citation>
    <scope>NUCLEOTIDE SEQUENCE [LARGE SCALE GENOMIC DNA]</scope>
    <source>
        <strain evidence="2 3">MCA 2952</strain>
    </source>
</reference>
<dbReference type="Proteomes" id="UP000054988">
    <property type="component" value="Unassembled WGS sequence"/>
</dbReference>
<protein>
    <submittedName>
        <fullName evidence="2">Uncharacterized protein</fullName>
    </submittedName>
</protein>
<organism evidence="2 3">
    <name type="scientific">Moniliophthora roreri</name>
    <name type="common">Frosty pod rot fungus</name>
    <name type="synonym">Monilia roreri</name>
    <dbReference type="NCBI Taxonomy" id="221103"/>
    <lineage>
        <taxon>Eukaryota</taxon>
        <taxon>Fungi</taxon>
        <taxon>Dikarya</taxon>
        <taxon>Basidiomycota</taxon>
        <taxon>Agaricomycotina</taxon>
        <taxon>Agaricomycetes</taxon>
        <taxon>Agaricomycetidae</taxon>
        <taxon>Agaricales</taxon>
        <taxon>Marasmiineae</taxon>
        <taxon>Marasmiaceae</taxon>
        <taxon>Moniliophthora</taxon>
    </lineage>
</organism>
<dbReference type="AlphaFoldDB" id="A0A0W0EYU1"/>
<evidence type="ECO:0000313" key="2">
    <source>
        <dbReference type="EMBL" id="KTB29204.1"/>
    </source>
</evidence>
<sequence length="382" mass="42964">MDRTRMQSIDAILEKTFQDVRFEFHDLDGLHWTPEQLKEANAYSARHCQRTDPSVVSLAMRGLPSAFRHGTDPERSNHVVAVPVSERTSTQAGLQWKWDAKSQPSWSSRPNSGLDKATRQTACRDVTNSLHATTTRSLPDENRLPKKTFTRGLRRSATFTHLDFSRPERSIAKADMYFRDADGWYRIHREEVDLDSPVSETSSGSISSRRFTFPFAFSPPSSGASSNEGNTNDDRLSVEMDNEGALARVIIGGDLDGLAIRDIDDELGLSLSYERPVTPVPGQQSPLKDKRKRKLQLLEPTDEDDEDEDGLDEAQDISYYEDDEKEDDLPTPKPYSSTVVDTLQSEMEDEAFEDVTDGFAFSETPESFRIRRNGDAMDAIGA</sequence>
<feature type="region of interest" description="Disordered" evidence="1">
    <location>
        <begin position="217"/>
        <end position="236"/>
    </location>
</feature>
<comment type="caution">
    <text evidence="2">The sequence shown here is derived from an EMBL/GenBank/DDBJ whole genome shotgun (WGS) entry which is preliminary data.</text>
</comment>
<gene>
    <name evidence="2" type="ORF">WG66_18219</name>
</gene>
<feature type="region of interest" description="Disordered" evidence="1">
    <location>
        <begin position="298"/>
        <end position="337"/>
    </location>
</feature>
<accession>A0A0W0EYU1</accession>